<dbReference type="SUPFAM" id="SSF48208">
    <property type="entry name" value="Six-hairpin glycosidases"/>
    <property type="match status" value="1"/>
</dbReference>
<name>A0A839K2K3_9FIRM</name>
<dbReference type="SUPFAM" id="SSF74650">
    <property type="entry name" value="Galactose mutarotase-like"/>
    <property type="match status" value="1"/>
</dbReference>
<dbReference type="Proteomes" id="UP000574276">
    <property type="component" value="Unassembled WGS sequence"/>
</dbReference>
<dbReference type="InterPro" id="IPR012341">
    <property type="entry name" value="6hp_glycosidase-like_sf"/>
</dbReference>
<dbReference type="CDD" id="cd11749">
    <property type="entry name" value="GH94N_LBP_like"/>
    <property type="match status" value="1"/>
</dbReference>
<feature type="domain" description="Glycosyl hydrolase 94 supersandwich" evidence="3">
    <location>
        <begin position="79"/>
        <end position="304"/>
    </location>
</feature>
<organism evidence="5 6">
    <name type="scientific">Variimorphobacter saccharofermentans</name>
    <dbReference type="NCBI Taxonomy" id="2755051"/>
    <lineage>
        <taxon>Bacteria</taxon>
        <taxon>Bacillati</taxon>
        <taxon>Bacillota</taxon>
        <taxon>Clostridia</taxon>
        <taxon>Lachnospirales</taxon>
        <taxon>Lachnospiraceae</taxon>
        <taxon>Variimorphobacter</taxon>
    </lineage>
</organism>
<evidence type="ECO:0000256" key="2">
    <source>
        <dbReference type="ARBA" id="ARBA00022679"/>
    </source>
</evidence>
<proteinExistence type="predicted"/>
<evidence type="ECO:0000256" key="1">
    <source>
        <dbReference type="ARBA" id="ARBA00022676"/>
    </source>
</evidence>
<dbReference type="Pfam" id="PF17167">
    <property type="entry name" value="Glyco_hydro_94"/>
    <property type="match status" value="1"/>
</dbReference>
<reference evidence="5 6" key="1">
    <citation type="submission" date="2020-07" db="EMBL/GenBank/DDBJ databases">
        <title>Characterization and genome sequencing of isolate MD1, a novel member within the family Lachnospiraceae.</title>
        <authorList>
            <person name="Rettenmaier R."/>
            <person name="Di Bello L."/>
            <person name="Zinser C."/>
            <person name="Scheitz K."/>
            <person name="Liebl W."/>
            <person name="Zverlov V."/>
        </authorList>
    </citation>
    <scope>NUCLEOTIDE SEQUENCE [LARGE SCALE GENOMIC DNA]</scope>
    <source>
        <strain evidence="5 6">MD1</strain>
    </source>
</reference>
<gene>
    <name evidence="5" type="ORF">H0486_14280</name>
</gene>
<feature type="domain" description="Glycosyl hydrolase 94 catalytic" evidence="4">
    <location>
        <begin position="613"/>
        <end position="804"/>
    </location>
</feature>
<evidence type="ECO:0000259" key="4">
    <source>
        <dbReference type="Pfam" id="PF17167"/>
    </source>
</evidence>
<dbReference type="InterPro" id="IPR011013">
    <property type="entry name" value="Gal_mutarotase_sf_dom"/>
</dbReference>
<dbReference type="PANTHER" id="PTHR37469">
    <property type="entry name" value="CELLOBIONIC ACID PHOSPHORYLASE-RELATED"/>
    <property type="match status" value="1"/>
</dbReference>
<dbReference type="GO" id="GO:0030246">
    <property type="term" value="F:carbohydrate binding"/>
    <property type="evidence" value="ECO:0007669"/>
    <property type="project" value="InterPro"/>
</dbReference>
<comment type="caution">
    <text evidence="5">The sequence shown here is derived from an EMBL/GenBank/DDBJ whole genome shotgun (WGS) entry which is preliminary data.</text>
</comment>
<dbReference type="Gene3D" id="2.70.98.40">
    <property type="entry name" value="Glycoside hydrolase, family 65, N-terminal domain"/>
    <property type="match status" value="1"/>
</dbReference>
<keyword evidence="1" id="KW-0328">Glycosyltransferase</keyword>
<dbReference type="InterPro" id="IPR010383">
    <property type="entry name" value="Glyco_hydrolase_94_b-supersand"/>
</dbReference>
<dbReference type="GO" id="GO:0016757">
    <property type="term" value="F:glycosyltransferase activity"/>
    <property type="evidence" value="ECO:0007669"/>
    <property type="project" value="UniProtKB-KW"/>
</dbReference>
<dbReference type="EMBL" id="JACEGA010000001">
    <property type="protein sequence ID" value="MBB2184044.1"/>
    <property type="molecule type" value="Genomic_DNA"/>
</dbReference>
<dbReference type="PANTHER" id="PTHR37469:SF2">
    <property type="entry name" value="CELLOBIONIC ACID PHOSPHORYLASE"/>
    <property type="match status" value="1"/>
</dbReference>
<dbReference type="GO" id="GO:0005975">
    <property type="term" value="P:carbohydrate metabolic process"/>
    <property type="evidence" value="ECO:0007669"/>
    <property type="project" value="InterPro"/>
</dbReference>
<dbReference type="InterPro" id="IPR033432">
    <property type="entry name" value="GH94_catalytic"/>
</dbReference>
<dbReference type="Gene3D" id="1.50.10.10">
    <property type="match status" value="1"/>
</dbReference>
<dbReference type="AlphaFoldDB" id="A0A839K2K3"/>
<evidence type="ECO:0000313" key="5">
    <source>
        <dbReference type="EMBL" id="MBB2184044.1"/>
    </source>
</evidence>
<keyword evidence="2" id="KW-0808">Transferase</keyword>
<dbReference type="InterPro" id="IPR037018">
    <property type="entry name" value="GH65_N"/>
</dbReference>
<keyword evidence="6" id="KW-1185">Reference proteome</keyword>
<dbReference type="InterPro" id="IPR008928">
    <property type="entry name" value="6-hairpin_glycosidase_sf"/>
</dbReference>
<dbReference type="Pfam" id="PF06165">
    <property type="entry name" value="GH94_b-supersand"/>
    <property type="match status" value="1"/>
</dbReference>
<protein>
    <submittedName>
        <fullName evidence="5">Cellobiose phosphorylase</fullName>
    </submittedName>
</protein>
<dbReference type="InterPro" id="IPR052047">
    <property type="entry name" value="GH94_Enzymes"/>
</dbReference>
<evidence type="ECO:0000313" key="6">
    <source>
        <dbReference type="Proteomes" id="UP000574276"/>
    </source>
</evidence>
<evidence type="ECO:0000259" key="3">
    <source>
        <dbReference type="Pfam" id="PF06165"/>
    </source>
</evidence>
<sequence length="899" mass="101494">MKGYQFINKKGDFQLDNPEKNSYLYFPIANEAGVMSSVTPTLGGDSKTGQNTFLLAPVSSEDLHNNKSSRNFWCNIVGKGIWSATGRSARQEAMLFTEEKEETSLEAGVMWHKVSRTSKDYGIKSEIISFVPCSDDTVELMVVTITNCNKEALTIIPTAAIPLYGRSADNIRDHRNVTSMLHRITTSQYGVTLNPTLTFDERGHKKNTVVYGVFGAAGEGEKPVGFYPVVEDYIGEGGSFENPLAVVHNIESVSAGYQVDGYEAMGGIRFDQICLAPGENQTYIIVLGYSDTMDGIEEQAEKFLSREACFKALEVTKTYWNDKINVSYSTASSDFDTWMHWVNFQPMLRRIYGCSFLPHHDYGRGGRGWRDLWQDCLALLIMNPTGVREMLISNFGGVRIDGTNATIIGKNQGEFIADRNNITRVWMDHGVWPFLTTRLYIMQSGDLDILLKENYYFKDPQAVRGEEKDPLWQPEDGNRLKTAAGELYQGTLLEHMLLEHLAAFYDVGEHNHIRLRGADWNDALDMAAERGESIAFTSIFGSNLEQMAELVLSLEQKGIRTISLFKELHILLADDPDLYEDVKRKQALLHNYCDICRHTISGEKVAISCLELAENLKKKAAWIKEHIRKTEWITNKAGHSWYNGYYDNHGKAVEGDNASGVRMMLTSQVFPIMSGTATTEQVEKIVQAADEYLYDATIGGYRLNTNFHEVKDDLGRAFGFAYGHKENGAVFSHMVIMYANALYQRGFVKEGYKAIHSLYQHCINFEKSKIYPGIPEYIDGKGRGLYHYLTGSASWLLLTVLTEMFGVKGSLGDLILEPKLISEQFDHSHSAKVSFIFAERRLRVQYLNPDGKDYGTYQIVSVKINGNPYIFNKECNMISRDFITSLDPEKEHLILVELN</sequence>
<accession>A0A839K2K3</accession>
<dbReference type="RefSeq" id="WP_228353642.1">
    <property type="nucleotide sequence ID" value="NZ_JACEGA010000001.1"/>
</dbReference>